<dbReference type="Gene3D" id="2.40.110.10">
    <property type="entry name" value="Butyryl-CoA Dehydrogenase, subunit A, domain 2"/>
    <property type="match status" value="1"/>
</dbReference>
<dbReference type="PANTHER" id="PTHR43884:SF12">
    <property type="entry name" value="ISOVALERYL-COA DEHYDROGENASE, MITOCHONDRIAL-RELATED"/>
    <property type="match status" value="1"/>
</dbReference>
<evidence type="ECO:0000256" key="3">
    <source>
        <dbReference type="ARBA" id="ARBA00022630"/>
    </source>
</evidence>
<dbReference type="RefSeq" id="WP_089962701.1">
    <property type="nucleotide sequence ID" value="NZ_FNAV01000015.1"/>
</dbReference>
<dbReference type="Pfam" id="PF00441">
    <property type="entry name" value="Acyl-CoA_dh_1"/>
    <property type="match status" value="1"/>
</dbReference>
<dbReference type="InterPro" id="IPR036250">
    <property type="entry name" value="AcylCo_DH-like_C"/>
</dbReference>
<evidence type="ECO:0000256" key="5">
    <source>
        <dbReference type="ARBA" id="ARBA00023002"/>
    </source>
</evidence>
<dbReference type="FunFam" id="1.20.140.10:FF:000001">
    <property type="entry name" value="Acyl-CoA dehydrogenase"/>
    <property type="match status" value="1"/>
</dbReference>
<dbReference type="STRING" id="282683.SAMN04488105_115131"/>
<evidence type="ECO:0000256" key="4">
    <source>
        <dbReference type="ARBA" id="ARBA00022827"/>
    </source>
</evidence>
<evidence type="ECO:0000259" key="9">
    <source>
        <dbReference type="Pfam" id="PF02771"/>
    </source>
</evidence>
<dbReference type="OrthoDB" id="9775090at2"/>
<dbReference type="EMBL" id="FNAV01000015">
    <property type="protein sequence ID" value="SDF25747.1"/>
    <property type="molecule type" value="Genomic_DNA"/>
</dbReference>
<dbReference type="InterPro" id="IPR009075">
    <property type="entry name" value="AcylCo_DH/oxidase_C"/>
</dbReference>
<evidence type="ECO:0000259" key="7">
    <source>
        <dbReference type="Pfam" id="PF00441"/>
    </source>
</evidence>
<dbReference type="Pfam" id="PF02770">
    <property type="entry name" value="Acyl-CoA_dh_M"/>
    <property type="match status" value="1"/>
</dbReference>
<keyword evidence="3 6" id="KW-0285">Flavoprotein</keyword>
<dbReference type="Gene3D" id="1.20.140.10">
    <property type="entry name" value="Butyryl-CoA Dehydrogenase, subunit A, domain 3"/>
    <property type="match status" value="1"/>
</dbReference>
<comment type="similarity">
    <text evidence="2 6">Belongs to the acyl-CoA dehydrogenase family.</text>
</comment>
<dbReference type="PIRSF" id="PIRSF016578">
    <property type="entry name" value="HsaA"/>
    <property type="match status" value="1"/>
</dbReference>
<protein>
    <submittedName>
        <fullName evidence="10">Butyryl-CoA dehydrogenase</fullName>
    </submittedName>
</protein>
<evidence type="ECO:0000256" key="2">
    <source>
        <dbReference type="ARBA" id="ARBA00009347"/>
    </source>
</evidence>
<dbReference type="InterPro" id="IPR037069">
    <property type="entry name" value="AcylCoA_DH/ox_N_sf"/>
</dbReference>
<comment type="cofactor">
    <cofactor evidence="1 6">
        <name>FAD</name>
        <dbReference type="ChEBI" id="CHEBI:57692"/>
    </cofactor>
</comment>
<gene>
    <name evidence="10" type="ORF">SAMN04488105_115131</name>
</gene>
<accession>A0A1G7JLC8</accession>
<dbReference type="InterPro" id="IPR009100">
    <property type="entry name" value="AcylCoA_DH/oxidase_NM_dom_sf"/>
</dbReference>
<keyword evidence="5 6" id="KW-0560">Oxidoreductase</keyword>
<dbReference type="Pfam" id="PF02771">
    <property type="entry name" value="Acyl-CoA_dh_N"/>
    <property type="match status" value="1"/>
</dbReference>
<sequence>MFKLDPELEDFRHEVRKLAEREFASKAAYWDEKEEFPAANRDKLADLGYLGMFIPEEYGGSGAPVVQGTVFLEEMARVCFNTALVSQLYLNGPSRAISVLGNDEQKKRFLPDMAAGRKFIAIAISEPEAGSAVTDLRTTATNDGDGWVLNGNKCWSTGAHIADYALVFCRFGKASGAKGIGAFVVDLKKPGARIGHISLKMGGRGLTEAEIILENYKAGPEDVLVEGDPESSRSFALLMSSFGPERVGNAAMCVGLAQGAFEAAKEYSEIRHQFGRPINEFQGLQWKIADMATQIHAARLMVYRAATNPAPNGFPDPMDATMAKLYANEMAQRVTNEALQIHGHNGYTREYPLERMVRDARGFALGGGTVEILRNTIAAMVYGHSFNQRRGG</sequence>
<feature type="domain" description="Acyl-CoA dehydrogenase/oxidase C-terminal" evidence="7">
    <location>
        <begin position="235"/>
        <end position="380"/>
    </location>
</feature>
<keyword evidence="11" id="KW-1185">Reference proteome</keyword>
<name>A0A1G7JLC8_9RHOB</name>
<dbReference type="InterPro" id="IPR046373">
    <property type="entry name" value="Acyl-CoA_Oxase/DH_mid-dom_sf"/>
</dbReference>
<dbReference type="InterPro" id="IPR006091">
    <property type="entry name" value="Acyl-CoA_Oxase/DH_mid-dom"/>
</dbReference>
<evidence type="ECO:0000259" key="8">
    <source>
        <dbReference type="Pfam" id="PF02770"/>
    </source>
</evidence>
<evidence type="ECO:0000313" key="10">
    <source>
        <dbReference type="EMBL" id="SDF25747.1"/>
    </source>
</evidence>
<dbReference type="Gene3D" id="1.10.540.10">
    <property type="entry name" value="Acyl-CoA dehydrogenase/oxidase, N-terminal domain"/>
    <property type="match status" value="1"/>
</dbReference>
<dbReference type="GO" id="GO:0003995">
    <property type="term" value="F:acyl-CoA dehydrogenase activity"/>
    <property type="evidence" value="ECO:0007669"/>
    <property type="project" value="TreeGrafter"/>
</dbReference>
<dbReference type="Proteomes" id="UP000198994">
    <property type="component" value="Unassembled WGS sequence"/>
</dbReference>
<reference evidence="11" key="1">
    <citation type="submission" date="2016-10" db="EMBL/GenBank/DDBJ databases">
        <authorList>
            <person name="Varghese N."/>
            <person name="Submissions S."/>
        </authorList>
    </citation>
    <scope>NUCLEOTIDE SEQUENCE [LARGE SCALE GENOMIC DNA]</scope>
    <source>
        <strain evidence="11">DSM 10146</strain>
    </source>
</reference>
<dbReference type="GO" id="GO:0050660">
    <property type="term" value="F:flavin adenine dinucleotide binding"/>
    <property type="evidence" value="ECO:0007669"/>
    <property type="project" value="InterPro"/>
</dbReference>
<proteinExistence type="inferred from homology"/>
<feature type="domain" description="Acyl-CoA dehydrogenase/oxidase N-terminal" evidence="9">
    <location>
        <begin position="6"/>
        <end position="116"/>
    </location>
</feature>
<keyword evidence="4 6" id="KW-0274">FAD</keyword>
<organism evidence="10 11">
    <name type="scientific">Salipiger thiooxidans</name>
    <dbReference type="NCBI Taxonomy" id="282683"/>
    <lineage>
        <taxon>Bacteria</taxon>
        <taxon>Pseudomonadati</taxon>
        <taxon>Pseudomonadota</taxon>
        <taxon>Alphaproteobacteria</taxon>
        <taxon>Rhodobacterales</taxon>
        <taxon>Roseobacteraceae</taxon>
        <taxon>Salipiger</taxon>
    </lineage>
</organism>
<dbReference type="SUPFAM" id="SSF47203">
    <property type="entry name" value="Acyl-CoA dehydrogenase C-terminal domain-like"/>
    <property type="match status" value="1"/>
</dbReference>
<dbReference type="InterPro" id="IPR013786">
    <property type="entry name" value="AcylCoA_DH/ox_N"/>
</dbReference>
<dbReference type="PANTHER" id="PTHR43884">
    <property type="entry name" value="ACYL-COA DEHYDROGENASE"/>
    <property type="match status" value="1"/>
</dbReference>
<dbReference type="SUPFAM" id="SSF56645">
    <property type="entry name" value="Acyl-CoA dehydrogenase NM domain-like"/>
    <property type="match status" value="1"/>
</dbReference>
<evidence type="ECO:0000256" key="6">
    <source>
        <dbReference type="RuleBase" id="RU362125"/>
    </source>
</evidence>
<feature type="domain" description="Acyl-CoA oxidase/dehydrogenase middle" evidence="8">
    <location>
        <begin position="121"/>
        <end position="215"/>
    </location>
</feature>
<evidence type="ECO:0000313" key="11">
    <source>
        <dbReference type="Proteomes" id="UP000198994"/>
    </source>
</evidence>
<dbReference type="AlphaFoldDB" id="A0A1G7JLC8"/>
<evidence type="ECO:0000256" key="1">
    <source>
        <dbReference type="ARBA" id="ARBA00001974"/>
    </source>
</evidence>